<keyword evidence="7" id="KW-0406">Ion transport</keyword>
<protein>
    <submittedName>
        <fullName evidence="16">TonB-dependent receptor</fullName>
    </submittedName>
</protein>
<keyword evidence="5 11" id="KW-0812">Transmembrane</keyword>
<feature type="domain" description="TonB-dependent receptor-like beta-barrel" evidence="14">
    <location>
        <begin position="341"/>
        <end position="772"/>
    </location>
</feature>
<keyword evidence="17" id="KW-1185">Reference proteome</keyword>
<dbReference type="PROSITE" id="PS52016">
    <property type="entry name" value="TONB_DEPENDENT_REC_3"/>
    <property type="match status" value="1"/>
</dbReference>
<keyword evidence="6" id="KW-0408">Iron</keyword>
<evidence type="ECO:0000256" key="13">
    <source>
        <dbReference type="SAM" id="SignalP"/>
    </source>
</evidence>
<dbReference type="PANTHER" id="PTHR32552">
    <property type="entry name" value="FERRICHROME IRON RECEPTOR-RELATED"/>
    <property type="match status" value="1"/>
</dbReference>
<dbReference type="InterPro" id="IPR000531">
    <property type="entry name" value="Beta-barrel_TonB"/>
</dbReference>
<dbReference type="SUPFAM" id="SSF56935">
    <property type="entry name" value="Porins"/>
    <property type="match status" value="1"/>
</dbReference>
<evidence type="ECO:0000256" key="8">
    <source>
        <dbReference type="ARBA" id="ARBA00023077"/>
    </source>
</evidence>
<proteinExistence type="inferred from homology"/>
<name>A0ABT2I769_9SPHN</name>
<evidence type="ECO:0000256" key="3">
    <source>
        <dbReference type="ARBA" id="ARBA00022452"/>
    </source>
</evidence>
<evidence type="ECO:0000256" key="10">
    <source>
        <dbReference type="ARBA" id="ARBA00023237"/>
    </source>
</evidence>
<keyword evidence="3 11" id="KW-1134">Transmembrane beta strand</keyword>
<dbReference type="Proteomes" id="UP001165583">
    <property type="component" value="Unassembled WGS sequence"/>
</dbReference>
<evidence type="ECO:0000256" key="11">
    <source>
        <dbReference type="PROSITE-ProRule" id="PRU01360"/>
    </source>
</evidence>
<gene>
    <name evidence="16" type="ORF">NZK81_13965</name>
</gene>
<dbReference type="Pfam" id="PF00593">
    <property type="entry name" value="TonB_dep_Rec_b-barrel"/>
    <property type="match status" value="1"/>
</dbReference>
<accession>A0ABT2I769</accession>
<keyword evidence="9 11" id="KW-0472">Membrane</keyword>
<reference evidence="16" key="1">
    <citation type="submission" date="2022-09" db="EMBL/GenBank/DDBJ databases">
        <title>Novosphingobium sp. Nov., a polycyclic aromatic hydrocarbon-degrading bacterium isolated form mangrove sediments in HongKong.</title>
        <authorList>
            <person name="Hu Z."/>
        </authorList>
    </citation>
    <scope>NUCLEOTIDE SEQUENCE</scope>
    <source>
        <strain evidence="16">HK4-1</strain>
    </source>
</reference>
<evidence type="ECO:0000259" key="15">
    <source>
        <dbReference type="Pfam" id="PF07715"/>
    </source>
</evidence>
<comment type="caution">
    <text evidence="16">The sequence shown here is derived from an EMBL/GenBank/DDBJ whole genome shotgun (WGS) entry which is preliminary data.</text>
</comment>
<feature type="signal peptide" evidence="13">
    <location>
        <begin position="1"/>
        <end position="25"/>
    </location>
</feature>
<keyword evidence="16" id="KW-0675">Receptor</keyword>
<keyword evidence="8 12" id="KW-0798">TonB box</keyword>
<dbReference type="Pfam" id="PF07715">
    <property type="entry name" value="Plug"/>
    <property type="match status" value="1"/>
</dbReference>
<dbReference type="InterPro" id="IPR012910">
    <property type="entry name" value="Plug_dom"/>
</dbReference>
<evidence type="ECO:0000256" key="9">
    <source>
        <dbReference type="ARBA" id="ARBA00023136"/>
    </source>
</evidence>
<dbReference type="RefSeq" id="WP_260046749.1">
    <property type="nucleotide sequence ID" value="NZ_JANZXA010000009.1"/>
</dbReference>
<evidence type="ECO:0000256" key="12">
    <source>
        <dbReference type="RuleBase" id="RU003357"/>
    </source>
</evidence>
<dbReference type="EMBL" id="JANZXA010000009">
    <property type="protein sequence ID" value="MCT2400659.1"/>
    <property type="molecule type" value="Genomic_DNA"/>
</dbReference>
<keyword evidence="10 11" id="KW-0998">Cell outer membrane</keyword>
<keyword evidence="13" id="KW-0732">Signal</keyword>
<dbReference type="PANTHER" id="PTHR32552:SF81">
    <property type="entry name" value="TONB-DEPENDENT OUTER MEMBRANE RECEPTOR"/>
    <property type="match status" value="1"/>
</dbReference>
<keyword evidence="2 11" id="KW-0813">Transport</keyword>
<evidence type="ECO:0000256" key="1">
    <source>
        <dbReference type="ARBA" id="ARBA00004571"/>
    </source>
</evidence>
<dbReference type="Gene3D" id="2.40.170.20">
    <property type="entry name" value="TonB-dependent receptor, beta-barrel domain"/>
    <property type="match status" value="2"/>
</dbReference>
<sequence>MRTKAVSLCLSTCALALAVSSPALADDASVTPGVPVADAAAGPGLNQIVVTATKRETNLQKTPIAISVVDPTMLKDRHIQSLIDLADGSVPTLRVATFEARQSALTVGIRGIVPFDQNQTARDTGVGVYIDGVYLGRSQGLNAALFDVDRIEVLEGPQGTLFGRNTEGGAVSIVTKQPTGEFGGRMSAGVGNYGSYTAQLHLNLPEVHDISVKADGLIQHQDATVKDPLAGQTGWNYHNDVGGRITAKWEPIKGFSATFAYDKAKDENTPNFSQLITYNPLDRTVGQYDAITSKLVAPGSPAGTTTVCTTCIAPLSPLIMPTGGKRLKTAQVGVPQQPSIDRTSGFSANLKWEVAPSLELRSITAWRQVTTDQWDNSGGPARTIFAPDTPFSRYSLSHLTQRQFSQEFQAVGSLPHLEYVAGLYYFTEYAHELAATPASNTWNTDGTAYTINSAIASGTITGSNNGWDRDSWFVQRDSNATAHSYAAFAQATWSPIDVLHLTVGGRYTKDKRHGALTMVSGVTTPWTFTYDKGRFDPMVTLAWDATPDINLYAKYATGYRAGGANDRSATFLAFDPEKVKSYEVGAKMDFLDHHVRLNLAGYIMDRTGTQTDFDNVDTNPYLPDGVTPNPTFNLHTENTANAPGTSKIRGVEAQLTVRPVDNVTLGASYAYTYIKVPPTPNPNLGGALYQVYTVYTPENAASGYIDYDVPVSANGMSLRMHIDGNYADPVYSFQNEPTRTDKSFVVNGRIALADIPMGEGGQKLTVSAWSRNLFNTTYIYRRSAANEKVLGDYGNFNPPRTFGLEAQVAF</sequence>
<dbReference type="InterPro" id="IPR039426">
    <property type="entry name" value="TonB-dep_rcpt-like"/>
</dbReference>
<evidence type="ECO:0000256" key="5">
    <source>
        <dbReference type="ARBA" id="ARBA00022692"/>
    </source>
</evidence>
<evidence type="ECO:0000256" key="2">
    <source>
        <dbReference type="ARBA" id="ARBA00022448"/>
    </source>
</evidence>
<dbReference type="InterPro" id="IPR036942">
    <property type="entry name" value="Beta-barrel_TonB_sf"/>
</dbReference>
<evidence type="ECO:0000259" key="14">
    <source>
        <dbReference type="Pfam" id="PF00593"/>
    </source>
</evidence>
<keyword evidence="4" id="KW-0410">Iron transport</keyword>
<comment type="similarity">
    <text evidence="11 12">Belongs to the TonB-dependent receptor family.</text>
</comment>
<evidence type="ECO:0000256" key="6">
    <source>
        <dbReference type="ARBA" id="ARBA00023004"/>
    </source>
</evidence>
<organism evidence="16 17">
    <name type="scientific">Novosphingobium mangrovi</name>
    <name type="common">ex Huang et al. 2023</name>
    <dbReference type="NCBI Taxonomy" id="2976432"/>
    <lineage>
        <taxon>Bacteria</taxon>
        <taxon>Pseudomonadati</taxon>
        <taxon>Pseudomonadota</taxon>
        <taxon>Alphaproteobacteria</taxon>
        <taxon>Sphingomonadales</taxon>
        <taxon>Sphingomonadaceae</taxon>
        <taxon>Novosphingobium</taxon>
    </lineage>
</organism>
<evidence type="ECO:0000313" key="16">
    <source>
        <dbReference type="EMBL" id="MCT2400659.1"/>
    </source>
</evidence>
<evidence type="ECO:0000313" key="17">
    <source>
        <dbReference type="Proteomes" id="UP001165583"/>
    </source>
</evidence>
<evidence type="ECO:0000256" key="7">
    <source>
        <dbReference type="ARBA" id="ARBA00023065"/>
    </source>
</evidence>
<comment type="subcellular location">
    <subcellularLocation>
        <location evidence="1 11">Cell outer membrane</location>
        <topology evidence="1 11">Multi-pass membrane protein</topology>
    </subcellularLocation>
</comment>
<feature type="domain" description="TonB-dependent receptor plug" evidence="15">
    <location>
        <begin position="59"/>
        <end position="170"/>
    </location>
</feature>
<evidence type="ECO:0000256" key="4">
    <source>
        <dbReference type="ARBA" id="ARBA00022496"/>
    </source>
</evidence>
<feature type="chain" id="PRO_5045208923" evidence="13">
    <location>
        <begin position="26"/>
        <end position="810"/>
    </location>
</feature>